<dbReference type="Proteomes" id="UP000515126">
    <property type="component" value="Chromosome 9"/>
</dbReference>
<keyword evidence="3" id="KW-0675">Receptor</keyword>
<feature type="compositionally biased region" description="Low complexity" evidence="1">
    <location>
        <begin position="1"/>
        <end position="26"/>
    </location>
</feature>
<dbReference type="RefSeq" id="XP_029337230.1">
    <property type="nucleotide sequence ID" value="XM_029481370.1"/>
</dbReference>
<organism evidence="2 3">
    <name type="scientific">Mus caroli</name>
    <name type="common">Ryukyu mouse</name>
    <name type="synonym">Ricefield mouse</name>
    <dbReference type="NCBI Taxonomy" id="10089"/>
    <lineage>
        <taxon>Eukaryota</taxon>
        <taxon>Metazoa</taxon>
        <taxon>Chordata</taxon>
        <taxon>Craniata</taxon>
        <taxon>Vertebrata</taxon>
        <taxon>Euteleostomi</taxon>
        <taxon>Mammalia</taxon>
        <taxon>Eutheria</taxon>
        <taxon>Euarchontoglires</taxon>
        <taxon>Glires</taxon>
        <taxon>Rodentia</taxon>
        <taxon>Myomorpha</taxon>
        <taxon>Muroidea</taxon>
        <taxon>Muridae</taxon>
        <taxon>Murinae</taxon>
        <taxon>Mus</taxon>
        <taxon>Mus</taxon>
    </lineage>
</organism>
<evidence type="ECO:0000256" key="1">
    <source>
        <dbReference type="SAM" id="MobiDB-lite"/>
    </source>
</evidence>
<name>A0A6P7RMA1_MUSCR</name>
<proteinExistence type="predicted"/>
<accession>A0A6P7RMA1</accession>
<dbReference type="GeneID" id="110301403"/>
<dbReference type="AlphaFoldDB" id="A0A6P7RMA1"/>
<evidence type="ECO:0000313" key="3">
    <source>
        <dbReference type="RefSeq" id="XP_029337230.1"/>
    </source>
</evidence>
<gene>
    <name evidence="3" type="primary">Rora</name>
</gene>
<evidence type="ECO:0000313" key="2">
    <source>
        <dbReference type="Proteomes" id="UP000515126"/>
    </source>
</evidence>
<feature type="region of interest" description="Disordered" evidence="1">
    <location>
        <begin position="1"/>
        <end position="59"/>
    </location>
</feature>
<protein>
    <submittedName>
        <fullName evidence="3">Nuclear receptor ROR-alpha isoform X5</fullName>
    </submittedName>
</protein>
<reference evidence="3" key="1">
    <citation type="submission" date="2025-08" db="UniProtKB">
        <authorList>
            <consortium name="RefSeq"/>
        </authorList>
    </citation>
    <scope>IDENTIFICATION</scope>
</reference>
<sequence length="87" mass="9152">MESAPAAPDPAASEPGSSGSEAAAGSRETPLTQDTGRKSEAPGAGRRQSYASSSRGDFIISRHRHVSLKSRKENSQAKVCFTGFRET</sequence>
<keyword evidence="2" id="KW-1185">Reference proteome</keyword>
<dbReference type="CTD" id="6095"/>